<feature type="region of interest" description="Disordered" evidence="1">
    <location>
        <begin position="68"/>
        <end position="161"/>
    </location>
</feature>
<name>A0A6A5K8X3_9PLEO</name>
<protein>
    <submittedName>
        <fullName evidence="2">Uncharacterized protein</fullName>
    </submittedName>
</protein>
<accession>A0A6A5K8X3</accession>
<feature type="compositionally biased region" description="Polar residues" evidence="1">
    <location>
        <begin position="130"/>
        <end position="139"/>
    </location>
</feature>
<organism evidence="2 3">
    <name type="scientific">Decorospora gaudefroyi</name>
    <dbReference type="NCBI Taxonomy" id="184978"/>
    <lineage>
        <taxon>Eukaryota</taxon>
        <taxon>Fungi</taxon>
        <taxon>Dikarya</taxon>
        <taxon>Ascomycota</taxon>
        <taxon>Pezizomycotina</taxon>
        <taxon>Dothideomycetes</taxon>
        <taxon>Pleosporomycetidae</taxon>
        <taxon>Pleosporales</taxon>
        <taxon>Pleosporineae</taxon>
        <taxon>Pleosporaceae</taxon>
        <taxon>Decorospora</taxon>
    </lineage>
</organism>
<evidence type="ECO:0000313" key="2">
    <source>
        <dbReference type="EMBL" id="KAF1829823.1"/>
    </source>
</evidence>
<dbReference type="Proteomes" id="UP000800040">
    <property type="component" value="Unassembled WGS sequence"/>
</dbReference>
<evidence type="ECO:0000313" key="3">
    <source>
        <dbReference type="Proteomes" id="UP000800040"/>
    </source>
</evidence>
<proteinExistence type="predicted"/>
<dbReference type="EMBL" id="ML975423">
    <property type="protein sequence ID" value="KAF1829823.1"/>
    <property type="molecule type" value="Genomic_DNA"/>
</dbReference>
<sequence>MPPKAATADKIGKVFSADVVAAVLYSTGTTSLSMKHYEMMSALDGTKTASGFQHDFRAVIAKSKELRARVEAGEEFESVPPAKKRSDSTPTTTPKATPKKRKTTCSDSDSTPCKKKPTPKTSSAKKSQTRLDTNMTSNGEDFPADAEDFIKNETSWEDDFA</sequence>
<dbReference type="OrthoDB" id="3938057at2759"/>
<keyword evidence="3" id="KW-1185">Reference proteome</keyword>
<dbReference type="AlphaFoldDB" id="A0A6A5K8X3"/>
<evidence type="ECO:0000256" key="1">
    <source>
        <dbReference type="SAM" id="MobiDB-lite"/>
    </source>
</evidence>
<gene>
    <name evidence="2" type="ORF">BDW02DRAFT_573636</name>
</gene>
<reference evidence="2" key="1">
    <citation type="submission" date="2020-01" db="EMBL/GenBank/DDBJ databases">
        <authorList>
            <consortium name="DOE Joint Genome Institute"/>
            <person name="Haridas S."/>
            <person name="Albert R."/>
            <person name="Binder M."/>
            <person name="Bloem J."/>
            <person name="Labutti K."/>
            <person name="Salamov A."/>
            <person name="Andreopoulos B."/>
            <person name="Baker S.E."/>
            <person name="Barry K."/>
            <person name="Bills G."/>
            <person name="Bluhm B.H."/>
            <person name="Cannon C."/>
            <person name="Castanera R."/>
            <person name="Culley D.E."/>
            <person name="Daum C."/>
            <person name="Ezra D."/>
            <person name="Gonzalez J.B."/>
            <person name="Henrissat B."/>
            <person name="Kuo A."/>
            <person name="Liang C."/>
            <person name="Lipzen A."/>
            <person name="Lutzoni F."/>
            <person name="Magnuson J."/>
            <person name="Mondo S."/>
            <person name="Nolan M."/>
            <person name="Ohm R."/>
            <person name="Pangilinan J."/>
            <person name="Park H.-J."/>
            <person name="Ramirez L."/>
            <person name="Alfaro M."/>
            <person name="Sun H."/>
            <person name="Tritt A."/>
            <person name="Yoshinaga Y."/>
            <person name="Zwiers L.-H."/>
            <person name="Turgeon B.G."/>
            <person name="Goodwin S.B."/>
            <person name="Spatafora J.W."/>
            <person name="Crous P.W."/>
            <person name="Grigoriev I.V."/>
        </authorList>
    </citation>
    <scope>NUCLEOTIDE SEQUENCE</scope>
    <source>
        <strain evidence="2">P77</strain>
    </source>
</reference>